<name>A0AAV0WMH3_9HEMI</name>
<evidence type="ECO:0000313" key="3">
    <source>
        <dbReference type="Proteomes" id="UP001160148"/>
    </source>
</evidence>
<dbReference type="AlphaFoldDB" id="A0AAV0WMH3"/>
<reference evidence="2 3" key="1">
    <citation type="submission" date="2023-01" db="EMBL/GenBank/DDBJ databases">
        <authorList>
            <person name="Whitehead M."/>
        </authorList>
    </citation>
    <scope>NUCLEOTIDE SEQUENCE [LARGE SCALE GENOMIC DNA]</scope>
</reference>
<sequence>MTAIPTQTLPVSSFHNTSPKKRPSPKNRKKSDIYSTQKAECQAALDYDSHVIQDHEEPDFENCNTDNGESVMNIVNQLYKEFDCNREFMDSATQVTIADIEIIFITLINSPNRNTYISTFRKNY</sequence>
<accession>A0AAV0WMH3</accession>
<feature type="compositionally biased region" description="Polar residues" evidence="1">
    <location>
        <begin position="1"/>
        <end position="17"/>
    </location>
</feature>
<evidence type="ECO:0000256" key="1">
    <source>
        <dbReference type="SAM" id="MobiDB-lite"/>
    </source>
</evidence>
<feature type="compositionally biased region" description="Basic residues" evidence="1">
    <location>
        <begin position="18"/>
        <end position="29"/>
    </location>
</feature>
<protein>
    <submittedName>
        <fullName evidence="2">Uncharacterized protein</fullName>
    </submittedName>
</protein>
<dbReference type="Proteomes" id="UP001160148">
    <property type="component" value="Unassembled WGS sequence"/>
</dbReference>
<dbReference type="EMBL" id="CARXXK010000002">
    <property type="protein sequence ID" value="CAI6357255.1"/>
    <property type="molecule type" value="Genomic_DNA"/>
</dbReference>
<organism evidence="2 3">
    <name type="scientific">Macrosiphum euphorbiae</name>
    <name type="common">potato aphid</name>
    <dbReference type="NCBI Taxonomy" id="13131"/>
    <lineage>
        <taxon>Eukaryota</taxon>
        <taxon>Metazoa</taxon>
        <taxon>Ecdysozoa</taxon>
        <taxon>Arthropoda</taxon>
        <taxon>Hexapoda</taxon>
        <taxon>Insecta</taxon>
        <taxon>Pterygota</taxon>
        <taxon>Neoptera</taxon>
        <taxon>Paraneoptera</taxon>
        <taxon>Hemiptera</taxon>
        <taxon>Sternorrhyncha</taxon>
        <taxon>Aphidomorpha</taxon>
        <taxon>Aphidoidea</taxon>
        <taxon>Aphididae</taxon>
        <taxon>Macrosiphini</taxon>
        <taxon>Macrosiphum</taxon>
    </lineage>
</organism>
<keyword evidence="3" id="KW-1185">Reference proteome</keyword>
<feature type="region of interest" description="Disordered" evidence="1">
    <location>
        <begin position="1"/>
        <end position="33"/>
    </location>
</feature>
<evidence type="ECO:0000313" key="2">
    <source>
        <dbReference type="EMBL" id="CAI6357255.1"/>
    </source>
</evidence>
<comment type="caution">
    <text evidence="2">The sequence shown here is derived from an EMBL/GenBank/DDBJ whole genome shotgun (WGS) entry which is preliminary data.</text>
</comment>
<gene>
    <name evidence="2" type="ORF">MEUPH1_LOCUS12901</name>
</gene>
<proteinExistence type="predicted"/>